<dbReference type="GeneID" id="93590257"/>
<feature type="compositionally biased region" description="Polar residues" evidence="1">
    <location>
        <begin position="99"/>
        <end position="110"/>
    </location>
</feature>
<organism evidence="2 3">
    <name type="scientific">Arthrobotrys flagrans</name>
    <name type="common">Nematode-trapping fungus</name>
    <name type="synonym">Trichothecium flagrans</name>
    <dbReference type="NCBI Taxonomy" id="97331"/>
    <lineage>
        <taxon>Eukaryota</taxon>
        <taxon>Fungi</taxon>
        <taxon>Dikarya</taxon>
        <taxon>Ascomycota</taxon>
        <taxon>Pezizomycotina</taxon>
        <taxon>Orbiliomycetes</taxon>
        <taxon>Orbiliales</taxon>
        <taxon>Orbiliaceae</taxon>
        <taxon>Arthrobotrys</taxon>
    </lineage>
</organism>
<proteinExistence type="predicted"/>
<dbReference type="EMBL" id="SAEB01000009">
    <property type="protein sequence ID" value="RVD83562.1"/>
    <property type="molecule type" value="Genomic_DNA"/>
</dbReference>
<feature type="compositionally biased region" description="Basic and acidic residues" evidence="1">
    <location>
        <begin position="111"/>
        <end position="131"/>
    </location>
</feature>
<accession>A0A436ZXP0</accession>
<comment type="caution">
    <text evidence="2">The sequence shown here is derived from an EMBL/GenBank/DDBJ whole genome shotgun (WGS) entry which is preliminary data.</text>
</comment>
<evidence type="ECO:0000313" key="2">
    <source>
        <dbReference type="EMBL" id="RVD83562.1"/>
    </source>
</evidence>
<dbReference type="Proteomes" id="UP000283090">
    <property type="component" value="Unassembled WGS sequence"/>
</dbReference>
<sequence length="225" mass="24295">MEEGQLEALIFTEFGQLLSSSRFNHGRLRTRRKRLISAFESPANAHNVNSFCSKHNIRLDIVSKGLVRLVEKLVSNGSLKSKRSGQISKGAKEPGTLVAPTQSPKASEPANQEHSHDYRTRTAETNSHEEVPDASPSENALALVKPNQGQDAVQSPNEGVAFGPPGQNIEAPVVAPTVPAMVQLSVTPLEPPQNIGGEYRGIPSYHGVLVRKTTIKSPVIPPSLF</sequence>
<dbReference type="AlphaFoldDB" id="A0A436ZXP0"/>
<gene>
    <name evidence="2" type="ORF">DFL_007946</name>
</gene>
<reference evidence="2 3" key="1">
    <citation type="submission" date="2019-01" db="EMBL/GenBank/DDBJ databases">
        <title>Intercellular communication is required for trap formation in the nematode-trapping fungus Duddingtonia flagrans.</title>
        <authorList>
            <person name="Youssar L."/>
            <person name="Wernet V."/>
            <person name="Hensel N."/>
            <person name="Hildebrandt H.-G."/>
            <person name="Fischer R."/>
        </authorList>
    </citation>
    <scope>NUCLEOTIDE SEQUENCE [LARGE SCALE GENOMIC DNA]</scope>
    <source>
        <strain evidence="2 3">CBS H-5679</strain>
    </source>
</reference>
<protein>
    <submittedName>
        <fullName evidence="2">Uncharacterized protein</fullName>
    </submittedName>
</protein>
<evidence type="ECO:0000256" key="1">
    <source>
        <dbReference type="SAM" id="MobiDB-lite"/>
    </source>
</evidence>
<name>A0A436ZXP0_ARTFL</name>
<evidence type="ECO:0000313" key="3">
    <source>
        <dbReference type="Proteomes" id="UP000283090"/>
    </source>
</evidence>
<dbReference type="RefSeq" id="XP_067489106.1">
    <property type="nucleotide sequence ID" value="XM_067637606.1"/>
</dbReference>
<feature type="region of interest" description="Disordered" evidence="1">
    <location>
        <begin position="79"/>
        <end position="137"/>
    </location>
</feature>
<dbReference type="VEuPathDB" id="FungiDB:DFL_007946"/>
<keyword evidence="3" id="KW-1185">Reference proteome</keyword>